<evidence type="ECO:0000313" key="1">
    <source>
        <dbReference type="EMBL" id="KRM32532.1"/>
    </source>
</evidence>
<evidence type="ECO:0000313" key="2">
    <source>
        <dbReference type="Proteomes" id="UP000051236"/>
    </source>
</evidence>
<dbReference type="SUPFAM" id="SSF53474">
    <property type="entry name" value="alpha/beta-Hydrolases"/>
    <property type="match status" value="1"/>
</dbReference>
<comment type="caution">
    <text evidence="1">The sequence shown here is derived from an EMBL/GenBank/DDBJ whole genome shotgun (WGS) entry which is preliminary data.</text>
</comment>
<dbReference type="PATRIC" id="fig|1423734.3.peg.399"/>
<accession>X0PEL3</accession>
<dbReference type="InterPro" id="IPR029058">
    <property type="entry name" value="AB_hydrolase_fold"/>
</dbReference>
<keyword evidence="2" id="KW-1185">Reference proteome</keyword>
<dbReference type="Pfam" id="PF06028">
    <property type="entry name" value="DUF915"/>
    <property type="match status" value="1"/>
</dbReference>
<dbReference type="STRING" id="1423734.FC83_GL000399"/>
<dbReference type="Proteomes" id="UP000051236">
    <property type="component" value="Unassembled WGS sequence"/>
</dbReference>
<organism evidence="1 2">
    <name type="scientific">Agrilactobacillus composti DSM 18527 = JCM 14202</name>
    <dbReference type="NCBI Taxonomy" id="1423734"/>
    <lineage>
        <taxon>Bacteria</taxon>
        <taxon>Bacillati</taxon>
        <taxon>Bacillota</taxon>
        <taxon>Bacilli</taxon>
        <taxon>Lactobacillales</taxon>
        <taxon>Lactobacillaceae</taxon>
        <taxon>Agrilactobacillus</taxon>
    </lineage>
</organism>
<sequence>MTLLGLIFLSGLVFFVVDFTRMGTVPYKTIQKQPDIRYTNIPTIFVHGYRGNRYSFGHMLQRFERSQVADKVAVVKVFADGRFTWKGQLGGALNPTIQVLFKKGTANVWAQTEWLHNLLAYLYHEGIPRVNLVGHSMGAVTVVAYCARFGNTPKLPQVAKVVTIAGPFNDFELGRDEREIFSYRLTRKGPEHRTPIYQFLKDNIDRIPKPIDFLNIVGNILPSTRVQHDGSVSSDSSFALAFILQGTKHHYAQALMRGPGAAHSLLHENALVDENIVDFLWRNEKAQP</sequence>
<protein>
    <recommendedName>
        <fullName evidence="3">Alpha beta hydrolase superfamily protein</fullName>
    </recommendedName>
</protein>
<gene>
    <name evidence="1" type="ORF">FC83_GL000399</name>
</gene>
<reference evidence="1 2" key="1">
    <citation type="journal article" date="2015" name="Genome Announc.">
        <title>Expanding the biotechnology potential of lactobacilli through comparative genomics of 213 strains and associated genera.</title>
        <authorList>
            <person name="Sun Z."/>
            <person name="Harris H.M."/>
            <person name="McCann A."/>
            <person name="Guo C."/>
            <person name="Argimon S."/>
            <person name="Zhang W."/>
            <person name="Yang X."/>
            <person name="Jeffery I.B."/>
            <person name="Cooney J.C."/>
            <person name="Kagawa T.F."/>
            <person name="Liu W."/>
            <person name="Song Y."/>
            <person name="Salvetti E."/>
            <person name="Wrobel A."/>
            <person name="Rasinkangas P."/>
            <person name="Parkhill J."/>
            <person name="Rea M.C."/>
            <person name="O'Sullivan O."/>
            <person name="Ritari J."/>
            <person name="Douillard F.P."/>
            <person name="Paul Ross R."/>
            <person name="Yang R."/>
            <person name="Briner A.E."/>
            <person name="Felis G.E."/>
            <person name="de Vos W.M."/>
            <person name="Barrangou R."/>
            <person name="Klaenhammer T.R."/>
            <person name="Caufield P.W."/>
            <person name="Cui Y."/>
            <person name="Zhang H."/>
            <person name="O'Toole P.W."/>
        </authorList>
    </citation>
    <scope>NUCLEOTIDE SEQUENCE [LARGE SCALE GENOMIC DNA]</scope>
    <source>
        <strain evidence="1 2">DSM 18527</strain>
    </source>
</reference>
<dbReference type="EMBL" id="AZGA01000070">
    <property type="protein sequence ID" value="KRM32532.1"/>
    <property type="molecule type" value="Genomic_DNA"/>
</dbReference>
<dbReference type="InterPro" id="IPR010315">
    <property type="entry name" value="DUF915_hydro-like"/>
</dbReference>
<name>X0PEL3_9LACO</name>
<dbReference type="eggNOG" id="COG4814">
    <property type="taxonomic scope" value="Bacteria"/>
</dbReference>
<evidence type="ECO:0008006" key="3">
    <source>
        <dbReference type="Google" id="ProtNLM"/>
    </source>
</evidence>
<proteinExistence type="predicted"/>
<dbReference type="AlphaFoldDB" id="X0PEL3"/>
<dbReference type="Gene3D" id="3.40.50.1820">
    <property type="entry name" value="alpha/beta hydrolase"/>
    <property type="match status" value="1"/>
</dbReference>